<dbReference type="Proteomes" id="UP000712600">
    <property type="component" value="Unassembled WGS sequence"/>
</dbReference>
<reference evidence="1" key="1">
    <citation type="submission" date="2019-12" db="EMBL/GenBank/DDBJ databases">
        <title>Genome sequencing and annotation of Brassica cretica.</title>
        <authorList>
            <person name="Studholme D.J."/>
            <person name="Sarris P."/>
        </authorList>
    </citation>
    <scope>NUCLEOTIDE SEQUENCE</scope>
    <source>
        <strain evidence="1">PFS-109/04</strain>
        <tissue evidence="1">Leaf</tissue>
    </source>
</reference>
<accession>A0A8S9SHB2</accession>
<sequence>MTPGCHMTCNSLPYLPKRKKYQTGSKALKEKRWRIDTTSIPNQPQSDQKRAMRIDFLFRIQPSAEIPASVSSLSRPCLVLVAAFTASVSPPSPRVLLVAASVSPPSSPPSRRLF</sequence>
<comment type="caution">
    <text evidence="1">The sequence shown here is derived from an EMBL/GenBank/DDBJ whole genome shotgun (WGS) entry which is preliminary data.</text>
</comment>
<evidence type="ECO:0000313" key="2">
    <source>
        <dbReference type="Proteomes" id="UP000712600"/>
    </source>
</evidence>
<protein>
    <submittedName>
        <fullName evidence="1">Uncharacterized protein</fullName>
    </submittedName>
</protein>
<name>A0A8S9SHB2_BRACR</name>
<dbReference type="AlphaFoldDB" id="A0A8S9SHB2"/>
<evidence type="ECO:0000313" key="1">
    <source>
        <dbReference type="EMBL" id="KAF3600901.1"/>
    </source>
</evidence>
<gene>
    <name evidence="1" type="ORF">F2Q69_00034771</name>
</gene>
<proteinExistence type="predicted"/>
<organism evidence="1 2">
    <name type="scientific">Brassica cretica</name>
    <name type="common">Mustard</name>
    <dbReference type="NCBI Taxonomy" id="69181"/>
    <lineage>
        <taxon>Eukaryota</taxon>
        <taxon>Viridiplantae</taxon>
        <taxon>Streptophyta</taxon>
        <taxon>Embryophyta</taxon>
        <taxon>Tracheophyta</taxon>
        <taxon>Spermatophyta</taxon>
        <taxon>Magnoliopsida</taxon>
        <taxon>eudicotyledons</taxon>
        <taxon>Gunneridae</taxon>
        <taxon>Pentapetalae</taxon>
        <taxon>rosids</taxon>
        <taxon>malvids</taxon>
        <taxon>Brassicales</taxon>
        <taxon>Brassicaceae</taxon>
        <taxon>Brassiceae</taxon>
        <taxon>Brassica</taxon>
    </lineage>
</organism>
<dbReference type="EMBL" id="QGKX02000004">
    <property type="protein sequence ID" value="KAF3600901.1"/>
    <property type="molecule type" value="Genomic_DNA"/>
</dbReference>